<feature type="region of interest" description="Disordered" evidence="1">
    <location>
        <begin position="153"/>
        <end position="176"/>
    </location>
</feature>
<keyword evidence="3" id="KW-1185">Reference proteome</keyword>
<comment type="caution">
    <text evidence="2">The sequence shown here is derived from an EMBL/GenBank/DDBJ whole genome shotgun (WGS) entry which is preliminary data.</text>
</comment>
<evidence type="ECO:0000256" key="1">
    <source>
        <dbReference type="SAM" id="MobiDB-lite"/>
    </source>
</evidence>
<proteinExistence type="predicted"/>
<organism evidence="2 3">
    <name type="scientific">Apiospora phragmitis</name>
    <dbReference type="NCBI Taxonomy" id="2905665"/>
    <lineage>
        <taxon>Eukaryota</taxon>
        <taxon>Fungi</taxon>
        <taxon>Dikarya</taxon>
        <taxon>Ascomycota</taxon>
        <taxon>Pezizomycotina</taxon>
        <taxon>Sordariomycetes</taxon>
        <taxon>Xylariomycetidae</taxon>
        <taxon>Amphisphaeriales</taxon>
        <taxon>Apiosporaceae</taxon>
        <taxon>Apiospora</taxon>
    </lineage>
</organism>
<feature type="region of interest" description="Disordered" evidence="1">
    <location>
        <begin position="69"/>
        <end position="89"/>
    </location>
</feature>
<protein>
    <submittedName>
        <fullName evidence="2">Uncharacterized protein</fullName>
    </submittedName>
</protein>
<evidence type="ECO:0000313" key="2">
    <source>
        <dbReference type="EMBL" id="KAK8038050.1"/>
    </source>
</evidence>
<sequence>MAHPDYYFLDPDEMEEHHNSRTSLSFDGRPRVRGITTPDQDTTETESKAMRFMRVLCCQIILPHIRGKGPRDIANGTTEHKSGTKAKVPPPVIKDLLASIRTRREKQKAKEADEAFFRPRKVERYDWSKYDPEASDDDVDVWKVKSLSEPDESSVVSYEPCSPSDDGSSIHEPEFPSDFGSSTLSFGDSLLMSPEQPLLPAICANTVPPVRSNRFLDSKQGTVDSVGLSRERADMQSVKEAQSQTKNIAPQALGLLSHLD</sequence>
<feature type="region of interest" description="Disordered" evidence="1">
    <location>
        <begin position="214"/>
        <end position="246"/>
    </location>
</feature>
<name>A0ABR1SUP1_9PEZI</name>
<reference evidence="2 3" key="1">
    <citation type="submission" date="2023-01" db="EMBL/GenBank/DDBJ databases">
        <title>Analysis of 21 Apiospora genomes using comparative genomics revels a genus with tremendous synthesis potential of carbohydrate active enzymes and secondary metabolites.</title>
        <authorList>
            <person name="Sorensen T."/>
        </authorList>
    </citation>
    <scope>NUCLEOTIDE SEQUENCE [LARGE SCALE GENOMIC DNA]</scope>
    <source>
        <strain evidence="2 3">CBS 135458</strain>
    </source>
</reference>
<feature type="region of interest" description="Disordered" evidence="1">
    <location>
        <begin position="18"/>
        <end position="46"/>
    </location>
</feature>
<dbReference type="GeneID" id="92099289"/>
<accession>A0ABR1SUP1</accession>
<dbReference type="EMBL" id="JAQQWL010000016">
    <property type="protein sequence ID" value="KAK8038050.1"/>
    <property type="molecule type" value="Genomic_DNA"/>
</dbReference>
<gene>
    <name evidence="2" type="ORF">PG994_014817</name>
</gene>
<dbReference type="RefSeq" id="XP_066707902.1">
    <property type="nucleotide sequence ID" value="XM_066866226.1"/>
</dbReference>
<evidence type="ECO:0000313" key="3">
    <source>
        <dbReference type="Proteomes" id="UP001480595"/>
    </source>
</evidence>
<dbReference type="Proteomes" id="UP001480595">
    <property type="component" value="Unassembled WGS sequence"/>
</dbReference>